<dbReference type="STRING" id="3818.A0A445EES9"/>
<organism evidence="7 8">
    <name type="scientific">Arachis hypogaea</name>
    <name type="common">Peanut</name>
    <dbReference type="NCBI Taxonomy" id="3818"/>
    <lineage>
        <taxon>Eukaryota</taxon>
        <taxon>Viridiplantae</taxon>
        <taxon>Streptophyta</taxon>
        <taxon>Embryophyta</taxon>
        <taxon>Tracheophyta</taxon>
        <taxon>Spermatophyta</taxon>
        <taxon>Magnoliopsida</taxon>
        <taxon>eudicotyledons</taxon>
        <taxon>Gunneridae</taxon>
        <taxon>Pentapetalae</taxon>
        <taxon>rosids</taxon>
        <taxon>fabids</taxon>
        <taxon>Fabales</taxon>
        <taxon>Fabaceae</taxon>
        <taxon>Papilionoideae</taxon>
        <taxon>50 kb inversion clade</taxon>
        <taxon>dalbergioids sensu lato</taxon>
        <taxon>Dalbergieae</taxon>
        <taxon>Pterocarpus clade</taxon>
        <taxon>Arachis</taxon>
    </lineage>
</organism>
<proteinExistence type="inferred from homology"/>
<dbReference type="EC" id="3.4.24.-" evidence="6"/>
<dbReference type="PANTHER" id="PTHR21711">
    <property type="entry name" value="MITOCHONDRIAL INNER MEMBRANE PROTEASE"/>
    <property type="match status" value="1"/>
</dbReference>
<accession>A0A445EES9</accession>
<reference evidence="7 8" key="1">
    <citation type="submission" date="2019-01" db="EMBL/GenBank/DDBJ databases">
        <title>Sequencing of cultivated peanut Arachis hypogaea provides insights into genome evolution and oil improvement.</title>
        <authorList>
            <person name="Chen X."/>
        </authorList>
    </citation>
    <scope>NUCLEOTIDE SEQUENCE [LARGE SCALE GENOMIC DNA]</scope>
    <source>
        <strain evidence="8">cv. Fuhuasheng</strain>
        <tissue evidence="7">Leaves</tissue>
    </source>
</reference>
<evidence type="ECO:0000313" key="8">
    <source>
        <dbReference type="Proteomes" id="UP000289738"/>
    </source>
</evidence>
<dbReference type="GO" id="GO:0005739">
    <property type="term" value="C:mitochondrion"/>
    <property type="evidence" value="ECO:0007669"/>
    <property type="project" value="GOC"/>
</dbReference>
<comment type="caution">
    <text evidence="7">The sequence shown here is derived from an EMBL/GenBank/DDBJ whole genome shotgun (WGS) entry which is preliminary data.</text>
</comment>
<dbReference type="GO" id="GO:0046872">
    <property type="term" value="F:metal ion binding"/>
    <property type="evidence" value="ECO:0007669"/>
    <property type="project" value="UniProtKB-KW"/>
</dbReference>
<evidence type="ECO:0000256" key="5">
    <source>
        <dbReference type="ARBA" id="ARBA00023049"/>
    </source>
</evidence>
<keyword evidence="4 6" id="KW-0378">Hydrolase</keyword>
<dbReference type="PANTHER" id="PTHR21711:SF0">
    <property type="entry name" value="MITOCHONDRIAL INNER MEMBRANE PROTEASE ATP23 HOMOLOG"/>
    <property type="match status" value="1"/>
</dbReference>
<evidence type="ECO:0000256" key="2">
    <source>
        <dbReference type="ARBA" id="ARBA00022670"/>
    </source>
</evidence>
<evidence type="ECO:0000313" key="7">
    <source>
        <dbReference type="EMBL" id="RYR73819.1"/>
    </source>
</evidence>
<sequence length="262" mass="29685">MAQEPSSPGGSLGVKAVDEVQAMIQKSLELFPFFYPSLNPTIHITFELVWTLFTVCSADFDSLVVPKVKLLRRRMAEAGCAVKDNFFRAVVCQGRKGMAYFAPGHGIFVCSNHVRFQDEVNQLIIHELIHAYDDCRAVNLQWNNCAHQACSEIRAGHLSGDCHFMRELLRGHFKLRGHEPIYIPIDLHLSSVKSSSEALMSVLEEESCYLCFQTPIVLVQLPRIQWKMYGIFVTMTHSHLIKLLKKLHGLINFTNTIIKVIA</sequence>
<keyword evidence="5 6" id="KW-0482">Metalloprotease</keyword>
<dbReference type="GO" id="GO:0004222">
    <property type="term" value="F:metalloendopeptidase activity"/>
    <property type="evidence" value="ECO:0007669"/>
    <property type="project" value="InterPro"/>
</dbReference>
<name>A0A445EES9_ARAHY</name>
<evidence type="ECO:0000256" key="4">
    <source>
        <dbReference type="ARBA" id="ARBA00022801"/>
    </source>
</evidence>
<gene>
    <name evidence="7" type="ORF">Ahy_A02g008323</name>
</gene>
<evidence type="ECO:0000256" key="3">
    <source>
        <dbReference type="ARBA" id="ARBA00022723"/>
    </source>
</evidence>
<dbReference type="EMBL" id="SDMP01000002">
    <property type="protein sequence ID" value="RYR73819.1"/>
    <property type="molecule type" value="Genomic_DNA"/>
</dbReference>
<protein>
    <recommendedName>
        <fullName evidence="6">Mitochondrial inner membrane protease ATP23</fullName>
        <ecNumber evidence="6">3.4.24.-</ecNumber>
    </recommendedName>
</protein>
<dbReference type="Proteomes" id="UP000289738">
    <property type="component" value="Chromosome A02"/>
</dbReference>
<dbReference type="Pfam" id="PF09768">
    <property type="entry name" value="Peptidase_M76"/>
    <property type="match status" value="1"/>
</dbReference>
<keyword evidence="8" id="KW-1185">Reference proteome</keyword>
<evidence type="ECO:0000256" key="1">
    <source>
        <dbReference type="ARBA" id="ARBA00009915"/>
    </source>
</evidence>
<evidence type="ECO:0000256" key="6">
    <source>
        <dbReference type="RuleBase" id="RU364057"/>
    </source>
</evidence>
<dbReference type="GO" id="GO:0033615">
    <property type="term" value="P:mitochondrial proton-transporting ATP synthase complex assembly"/>
    <property type="evidence" value="ECO:0007669"/>
    <property type="project" value="TreeGrafter"/>
</dbReference>
<keyword evidence="3 6" id="KW-0479">Metal-binding</keyword>
<comment type="similarity">
    <text evidence="1 6">Belongs to the peptidase M76 family.</text>
</comment>
<keyword evidence="2 6" id="KW-0645">Protease</keyword>
<dbReference type="AlphaFoldDB" id="A0A445EES9"/>
<dbReference type="InterPro" id="IPR019165">
    <property type="entry name" value="Peptidase_M76_ATP23"/>
</dbReference>
<dbReference type="GO" id="GO:0034982">
    <property type="term" value="P:mitochondrial protein processing"/>
    <property type="evidence" value="ECO:0007669"/>
    <property type="project" value="TreeGrafter"/>
</dbReference>